<comment type="caution">
    <text evidence="1">The sequence shown here is derived from an EMBL/GenBank/DDBJ whole genome shotgun (WGS) entry which is preliminary data.</text>
</comment>
<dbReference type="EMBL" id="ATBP01002010">
    <property type="protein sequence ID" value="ETR66406.1"/>
    <property type="molecule type" value="Genomic_DNA"/>
</dbReference>
<evidence type="ECO:0000313" key="1">
    <source>
        <dbReference type="EMBL" id="ETR66406.1"/>
    </source>
</evidence>
<reference evidence="2" key="1">
    <citation type="submission" date="2012-11" db="EMBL/GenBank/DDBJ databases">
        <authorList>
            <person name="Lucero-Rivera Y.E."/>
            <person name="Tovar-Ramirez D."/>
        </authorList>
    </citation>
    <scope>NUCLEOTIDE SEQUENCE [LARGE SCALE GENOMIC DNA]</scope>
    <source>
        <strain evidence="2">Araruama</strain>
    </source>
</reference>
<name>A0A1V1NV91_9BACT</name>
<dbReference type="Proteomes" id="UP000189670">
    <property type="component" value="Unassembled WGS sequence"/>
</dbReference>
<proteinExistence type="predicted"/>
<sequence>MEMMTPEKVMELGRKFSGLFLSNLSTEERLGLVKDIPVTERLKDIPIKERLEILNDIPPDLIESYLNSKRGMQKIQV</sequence>
<accession>A0A1V1NV91</accession>
<gene>
    <name evidence="1" type="ORF">OMM_05671</name>
</gene>
<organism evidence="1 2">
    <name type="scientific">Candidatus Magnetoglobus multicellularis str. Araruama</name>
    <dbReference type="NCBI Taxonomy" id="890399"/>
    <lineage>
        <taxon>Bacteria</taxon>
        <taxon>Pseudomonadati</taxon>
        <taxon>Thermodesulfobacteriota</taxon>
        <taxon>Desulfobacteria</taxon>
        <taxon>Desulfobacterales</taxon>
        <taxon>Desulfobacteraceae</taxon>
        <taxon>Candidatus Magnetoglobus</taxon>
    </lineage>
</organism>
<protein>
    <submittedName>
        <fullName evidence="1">Uncharacterized protein</fullName>
    </submittedName>
</protein>
<dbReference type="AlphaFoldDB" id="A0A1V1NV91"/>
<evidence type="ECO:0000313" key="2">
    <source>
        <dbReference type="Proteomes" id="UP000189670"/>
    </source>
</evidence>